<dbReference type="PANTHER" id="PTHR34220">
    <property type="entry name" value="SENSOR HISTIDINE KINASE YPDA"/>
    <property type="match status" value="1"/>
</dbReference>
<dbReference type="EMBL" id="JBHSMJ010000009">
    <property type="protein sequence ID" value="MFC5447847.1"/>
    <property type="molecule type" value="Genomic_DNA"/>
</dbReference>
<reference evidence="10" key="1">
    <citation type="journal article" date="2019" name="Int. J. Syst. Evol. Microbiol.">
        <title>The Global Catalogue of Microorganisms (GCM) 10K type strain sequencing project: providing services to taxonomists for standard genome sequencing and annotation.</title>
        <authorList>
            <consortium name="The Broad Institute Genomics Platform"/>
            <consortium name="The Broad Institute Genome Sequencing Center for Infectious Disease"/>
            <person name="Wu L."/>
            <person name="Ma J."/>
        </authorList>
    </citation>
    <scope>NUCLEOTIDE SEQUENCE [LARGE SCALE GENOMIC DNA]</scope>
    <source>
        <strain evidence="10">KACC 11904</strain>
    </source>
</reference>
<dbReference type="InterPro" id="IPR003594">
    <property type="entry name" value="HATPase_dom"/>
</dbReference>
<dbReference type="SMART" id="SM00387">
    <property type="entry name" value="HATPase_c"/>
    <property type="match status" value="1"/>
</dbReference>
<dbReference type="Pfam" id="PF06580">
    <property type="entry name" value="His_kinase"/>
    <property type="match status" value="1"/>
</dbReference>
<comment type="caution">
    <text evidence="9">The sequence shown here is derived from an EMBL/GenBank/DDBJ whole genome shotgun (WGS) entry which is preliminary data.</text>
</comment>
<comment type="subcellular location">
    <subcellularLocation>
        <location evidence="1">Cell membrane</location>
        <topology evidence="1">Multi-pass membrane protein</topology>
    </subcellularLocation>
</comment>
<dbReference type="Gene3D" id="3.30.565.10">
    <property type="entry name" value="Histidine kinase-like ATPase, C-terminal domain"/>
    <property type="match status" value="1"/>
</dbReference>
<keyword evidence="10" id="KW-1185">Reference proteome</keyword>
<dbReference type="CDD" id="cd06225">
    <property type="entry name" value="HAMP"/>
    <property type="match status" value="1"/>
</dbReference>
<dbReference type="InterPro" id="IPR036890">
    <property type="entry name" value="HATPase_C_sf"/>
</dbReference>
<dbReference type="PANTHER" id="PTHR34220:SF7">
    <property type="entry name" value="SENSOR HISTIDINE KINASE YPDA"/>
    <property type="match status" value="1"/>
</dbReference>
<dbReference type="SMART" id="SM00304">
    <property type="entry name" value="HAMP"/>
    <property type="match status" value="1"/>
</dbReference>
<feature type="transmembrane region" description="Helical" evidence="7">
    <location>
        <begin position="298"/>
        <end position="316"/>
    </location>
</feature>
<sequence>MLYSFKRRLIVFFVLLLVFSFGTMSLLLFHESRSMIRSYIESSAFEKMDEYSSFVNMALSHIYDLSSIVFNSDRTKTWDTALSDPALSAGEKMLANINMSQFLTQTTNSYSSVSSVTVYRQEGLWVSAYNQIAADTHFKNSQWYTDFMQRGIQWAPAHDDPVETSRSNPNQVVSLLMPIGTFEPTKARTMMKVNVSADFFLEPLNRIHLGEQGTIFLLDQNGQPILGQREYATHPEAAAQIAAIRNNPEKQGVIYLQNVRASSEVLVYTKLKLNNWILVGVVSEEDLFAKLNKLRNSMLMLAIVLLVLAISAATWLSHGITKPLSRLASAMRYVQKGDFAGAEQRIQPDTRVHDEVGYVTLTFRNMVSQLRYHIKTEFEHKLLRQQAEYKALLMQINPHFLFNTLELLSSLAMQKRTDDTVDVIHALGKMLRFSLRISDDVIALKEEVMYARYYISILKIRFGDKLQIELEEEGELDRLEVTKFILQPLIENAVKYSFAQQPEAKVFIRVQRDRDAVHLVVRDNGPGIAADMVEQLQAESANPQFADLLRSRSKQIGLRNVLGRCRLYYGARFAFQIDAEPGQGTCLALILPMPGGGLQDVSRTDCG</sequence>
<organism evidence="9 10">
    <name type="scientific">Paenibacillus aestuarii</name>
    <dbReference type="NCBI Taxonomy" id="516965"/>
    <lineage>
        <taxon>Bacteria</taxon>
        <taxon>Bacillati</taxon>
        <taxon>Bacillota</taxon>
        <taxon>Bacilli</taxon>
        <taxon>Bacillales</taxon>
        <taxon>Paenibacillaceae</taxon>
        <taxon>Paenibacillus</taxon>
    </lineage>
</organism>
<dbReference type="GO" id="GO:0016301">
    <property type="term" value="F:kinase activity"/>
    <property type="evidence" value="ECO:0007669"/>
    <property type="project" value="UniProtKB-KW"/>
</dbReference>
<evidence type="ECO:0000256" key="6">
    <source>
        <dbReference type="ARBA" id="ARBA00023136"/>
    </source>
</evidence>
<dbReference type="SUPFAM" id="SSF55874">
    <property type="entry name" value="ATPase domain of HSP90 chaperone/DNA topoisomerase II/histidine kinase"/>
    <property type="match status" value="1"/>
</dbReference>
<accession>A0ABW0K4X1</accession>
<evidence type="ECO:0000256" key="3">
    <source>
        <dbReference type="ARBA" id="ARBA00022553"/>
    </source>
</evidence>
<keyword evidence="3" id="KW-0597">Phosphoprotein</keyword>
<dbReference type="Gene3D" id="1.10.8.500">
    <property type="entry name" value="HAMP domain in histidine kinase"/>
    <property type="match status" value="1"/>
</dbReference>
<name>A0ABW0K4X1_9BACL</name>
<dbReference type="RefSeq" id="WP_270885917.1">
    <property type="nucleotide sequence ID" value="NZ_JAQFVF010000092.1"/>
</dbReference>
<protein>
    <submittedName>
        <fullName evidence="9">Sensor histidine kinase</fullName>
    </submittedName>
</protein>
<dbReference type="InterPro" id="IPR010559">
    <property type="entry name" value="Sig_transdc_His_kin_internal"/>
</dbReference>
<keyword evidence="6 7" id="KW-0472">Membrane</keyword>
<feature type="transmembrane region" description="Helical" evidence="7">
    <location>
        <begin position="12"/>
        <end position="29"/>
    </location>
</feature>
<evidence type="ECO:0000256" key="1">
    <source>
        <dbReference type="ARBA" id="ARBA00004651"/>
    </source>
</evidence>
<dbReference type="Pfam" id="PF02518">
    <property type="entry name" value="HATPase_c"/>
    <property type="match status" value="1"/>
</dbReference>
<dbReference type="PROSITE" id="PS50885">
    <property type="entry name" value="HAMP"/>
    <property type="match status" value="1"/>
</dbReference>
<keyword evidence="5 9" id="KW-0418">Kinase</keyword>
<gene>
    <name evidence="9" type="ORF">ACFPOG_06225</name>
</gene>
<evidence type="ECO:0000256" key="4">
    <source>
        <dbReference type="ARBA" id="ARBA00022679"/>
    </source>
</evidence>
<evidence type="ECO:0000256" key="7">
    <source>
        <dbReference type="SAM" id="Phobius"/>
    </source>
</evidence>
<dbReference type="InterPro" id="IPR003660">
    <property type="entry name" value="HAMP_dom"/>
</dbReference>
<evidence type="ECO:0000313" key="10">
    <source>
        <dbReference type="Proteomes" id="UP001596044"/>
    </source>
</evidence>
<evidence type="ECO:0000256" key="2">
    <source>
        <dbReference type="ARBA" id="ARBA00022475"/>
    </source>
</evidence>
<evidence type="ECO:0000259" key="8">
    <source>
        <dbReference type="PROSITE" id="PS50885"/>
    </source>
</evidence>
<dbReference type="Proteomes" id="UP001596044">
    <property type="component" value="Unassembled WGS sequence"/>
</dbReference>
<keyword evidence="7" id="KW-1133">Transmembrane helix</keyword>
<keyword evidence="7" id="KW-0812">Transmembrane</keyword>
<dbReference type="InterPro" id="IPR050640">
    <property type="entry name" value="Bact_2-comp_sensor_kinase"/>
</dbReference>
<keyword evidence="4" id="KW-0808">Transferase</keyword>
<keyword evidence="2" id="KW-1003">Cell membrane</keyword>
<evidence type="ECO:0000256" key="5">
    <source>
        <dbReference type="ARBA" id="ARBA00022777"/>
    </source>
</evidence>
<evidence type="ECO:0000313" key="9">
    <source>
        <dbReference type="EMBL" id="MFC5447847.1"/>
    </source>
</evidence>
<proteinExistence type="predicted"/>
<feature type="domain" description="HAMP" evidence="8">
    <location>
        <begin position="318"/>
        <end position="375"/>
    </location>
</feature>
<dbReference type="Gene3D" id="3.30.450.20">
    <property type="entry name" value="PAS domain"/>
    <property type="match status" value="1"/>
</dbReference>